<feature type="coiled-coil region" evidence="1">
    <location>
        <begin position="90"/>
        <end position="124"/>
    </location>
</feature>
<dbReference type="OrthoDB" id="744228at2759"/>
<evidence type="ECO:0000259" key="2">
    <source>
        <dbReference type="Pfam" id="PF01207"/>
    </source>
</evidence>
<reference evidence="4" key="1">
    <citation type="journal article" date="2015" name="Nat. Plants">
        <title>Genome expansion of Arabis alpina linked with retrotransposition and reduced symmetric DNA methylation.</title>
        <authorList>
            <person name="Willing E.M."/>
            <person name="Rawat V."/>
            <person name="Mandakova T."/>
            <person name="Maumus F."/>
            <person name="James G.V."/>
            <person name="Nordstroem K.J."/>
            <person name="Becker C."/>
            <person name="Warthmann N."/>
            <person name="Chica C."/>
            <person name="Szarzynska B."/>
            <person name="Zytnicki M."/>
            <person name="Albani M.C."/>
            <person name="Kiefer C."/>
            <person name="Bergonzi S."/>
            <person name="Castaings L."/>
            <person name="Mateos J.L."/>
            <person name="Berns M.C."/>
            <person name="Bujdoso N."/>
            <person name="Piofczyk T."/>
            <person name="de Lorenzo L."/>
            <person name="Barrero-Sicilia C."/>
            <person name="Mateos I."/>
            <person name="Piednoel M."/>
            <person name="Hagmann J."/>
            <person name="Chen-Min-Tao R."/>
            <person name="Iglesias-Fernandez R."/>
            <person name="Schuster S.C."/>
            <person name="Alonso-Blanco C."/>
            <person name="Roudier F."/>
            <person name="Carbonero P."/>
            <person name="Paz-Ares J."/>
            <person name="Davis S.J."/>
            <person name="Pecinka A."/>
            <person name="Quesneville H."/>
            <person name="Colot V."/>
            <person name="Lysak M.A."/>
            <person name="Weigel D."/>
            <person name="Coupland G."/>
            <person name="Schneeberger K."/>
        </authorList>
    </citation>
    <scope>NUCLEOTIDE SEQUENCE [LARGE SCALE GENOMIC DNA]</scope>
    <source>
        <strain evidence="4">cv. Pajares</strain>
    </source>
</reference>
<evidence type="ECO:0000313" key="3">
    <source>
        <dbReference type="EMBL" id="KFK40085.1"/>
    </source>
</evidence>
<feature type="domain" description="DUS-like FMN-binding" evidence="2">
    <location>
        <begin position="1"/>
        <end position="71"/>
    </location>
</feature>
<sequence length="203" mass="22828">EIRDVVAALSIPVIANGDVLEYDDFSRIKAATGAASVMVARGAMWNALFKTKEMEARSELKQKLSEIFKEFMAGITKLEELGNTANNFLLRFQQGLIKSLLLELERLTDEAALAIETATELSDDLVTCDEENTTLPFPQVTEYATLIVVVYSMVKQNYAMQEKIVKSLSLKSSSGELETYTLMWSLCPFVEDEIMKRAWKCVY</sequence>
<organism evidence="3 4">
    <name type="scientific">Arabis alpina</name>
    <name type="common">Alpine rock-cress</name>
    <dbReference type="NCBI Taxonomy" id="50452"/>
    <lineage>
        <taxon>Eukaryota</taxon>
        <taxon>Viridiplantae</taxon>
        <taxon>Streptophyta</taxon>
        <taxon>Embryophyta</taxon>
        <taxon>Tracheophyta</taxon>
        <taxon>Spermatophyta</taxon>
        <taxon>Magnoliopsida</taxon>
        <taxon>eudicotyledons</taxon>
        <taxon>Gunneridae</taxon>
        <taxon>Pentapetalae</taxon>
        <taxon>rosids</taxon>
        <taxon>malvids</taxon>
        <taxon>Brassicales</taxon>
        <taxon>Brassicaceae</taxon>
        <taxon>Arabideae</taxon>
        <taxon>Arabis</taxon>
    </lineage>
</organism>
<dbReference type="InterPro" id="IPR035587">
    <property type="entry name" value="DUS-like_FMN-bd"/>
</dbReference>
<keyword evidence="4" id="KW-1185">Reference proteome</keyword>
<gene>
    <name evidence="3" type="ordered locus">AALP_Aa3g328700</name>
</gene>
<keyword evidence="1" id="KW-0175">Coiled coil</keyword>
<accession>A0A087HD83</accession>
<dbReference type="OMA" id="AGCINAF"/>
<feature type="non-terminal residue" evidence="3">
    <location>
        <position position="1"/>
    </location>
</feature>
<protein>
    <recommendedName>
        <fullName evidence="2">DUS-like FMN-binding domain-containing protein</fullName>
    </recommendedName>
</protein>
<dbReference type="PANTHER" id="PTHR35305:SF2">
    <property type="entry name" value="FAD-BINDING PROTEIN"/>
    <property type="match status" value="1"/>
</dbReference>
<dbReference type="eggNOG" id="KOG2334">
    <property type="taxonomic scope" value="Eukaryota"/>
</dbReference>
<dbReference type="SUPFAM" id="SSF51395">
    <property type="entry name" value="FMN-linked oxidoreductases"/>
    <property type="match status" value="1"/>
</dbReference>
<dbReference type="AlphaFoldDB" id="A0A087HD83"/>
<dbReference type="Gramene" id="KFK40085">
    <property type="protein sequence ID" value="KFK40085"/>
    <property type="gene ID" value="AALP_AA3G328700"/>
</dbReference>
<dbReference type="InterPro" id="IPR013785">
    <property type="entry name" value="Aldolase_TIM"/>
</dbReference>
<dbReference type="EMBL" id="CM002871">
    <property type="protein sequence ID" value="KFK40085.1"/>
    <property type="molecule type" value="Genomic_DNA"/>
</dbReference>
<evidence type="ECO:0000313" key="4">
    <source>
        <dbReference type="Proteomes" id="UP000029120"/>
    </source>
</evidence>
<proteinExistence type="predicted"/>
<dbReference type="Pfam" id="PF01207">
    <property type="entry name" value="Dus"/>
    <property type="match status" value="1"/>
</dbReference>
<dbReference type="PANTHER" id="PTHR35305">
    <property type="entry name" value="FAD-BINDING PROTEIN"/>
    <property type="match status" value="1"/>
</dbReference>
<dbReference type="Proteomes" id="UP000029120">
    <property type="component" value="Chromosome 3"/>
</dbReference>
<evidence type="ECO:0000256" key="1">
    <source>
        <dbReference type="SAM" id="Coils"/>
    </source>
</evidence>
<name>A0A087HD83_ARAAL</name>
<dbReference type="Gene3D" id="3.20.20.70">
    <property type="entry name" value="Aldolase class I"/>
    <property type="match status" value="1"/>
</dbReference>